<feature type="domain" description="CBS" evidence="4">
    <location>
        <begin position="289"/>
        <end position="347"/>
    </location>
</feature>
<dbReference type="SMART" id="SM00116">
    <property type="entry name" value="CBS"/>
    <property type="match status" value="3"/>
</dbReference>
<evidence type="ECO:0000256" key="2">
    <source>
        <dbReference type="ARBA" id="ARBA00023122"/>
    </source>
</evidence>
<dbReference type="Pfam" id="PF00571">
    <property type="entry name" value="CBS"/>
    <property type="match status" value="2"/>
</dbReference>
<dbReference type="EMBL" id="CP126648">
    <property type="protein sequence ID" value="WJZ81034.1"/>
    <property type="molecule type" value="Genomic_DNA"/>
</dbReference>
<dbReference type="Gene3D" id="3.10.580.10">
    <property type="entry name" value="CBS-domain"/>
    <property type="match status" value="2"/>
</dbReference>
<evidence type="ECO:0000256" key="1">
    <source>
        <dbReference type="ARBA" id="ARBA00022737"/>
    </source>
</evidence>
<protein>
    <recommendedName>
        <fullName evidence="4">CBS domain-containing protein</fullName>
    </recommendedName>
</protein>
<gene>
    <name evidence="5" type="ORF">VitviT2T_000897</name>
</gene>
<dbReference type="InterPro" id="IPR050511">
    <property type="entry name" value="AMPK_gamma/SDS23_families"/>
</dbReference>
<keyword evidence="2 3" id="KW-0129">CBS domain</keyword>
<dbReference type="InterPro" id="IPR000644">
    <property type="entry name" value="CBS_dom"/>
</dbReference>
<reference evidence="5 6" key="1">
    <citation type="journal article" date="2023" name="Hortic Res">
        <title>The complete reference genome for grapevine (Vitis vinifera L.) genetics and breeding.</title>
        <authorList>
            <person name="Shi X."/>
            <person name="Cao S."/>
            <person name="Wang X."/>
            <person name="Huang S."/>
            <person name="Wang Y."/>
            <person name="Liu Z."/>
            <person name="Liu W."/>
            <person name="Leng X."/>
            <person name="Peng Y."/>
            <person name="Wang N."/>
            <person name="Wang Y."/>
            <person name="Ma Z."/>
            <person name="Xu X."/>
            <person name="Zhang F."/>
            <person name="Xue H."/>
            <person name="Zhong H."/>
            <person name="Wang Y."/>
            <person name="Zhang K."/>
            <person name="Velt A."/>
            <person name="Avia K."/>
            <person name="Holtgrawe D."/>
            <person name="Grimplet J."/>
            <person name="Matus J.T."/>
            <person name="Ware D."/>
            <person name="Wu X."/>
            <person name="Wang H."/>
            <person name="Liu C."/>
            <person name="Fang Y."/>
            <person name="Rustenholz C."/>
            <person name="Cheng Z."/>
            <person name="Xiao H."/>
            <person name="Zhou Y."/>
        </authorList>
    </citation>
    <scope>NUCLEOTIDE SEQUENCE [LARGE SCALE GENOMIC DNA]</scope>
    <source>
        <strain evidence="6">cv. Pinot noir / PN40024</strain>
        <tissue evidence="5">Leaf</tissue>
    </source>
</reference>
<dbReference type="SUPFAM" id="SSF54631">
    <property type="entry name" value="CBS-domain pair"/>
    <property type="match status" value="2"/>
</dbReference>
<dbReference type="Proteomes" id="UP001227230">
    <property type="component" value="Chromosome 1"/>
</dbReference>
<evidence type="ECO:0000313" key="5">
    <source>
        <dbReference type="EMBL" id="WJZ81034.1"/>
    </source>
</evidence>
<dbReference type="InterPro" id="IPR046342">
    <property type="entry name" value="CBS_dom_sf"/>
</dbReference>
<evidence type="ECO:0000259" key="4">
    <source>
        <dbReference type="PROSITE" id="PS51371"/>
    </source>
</evidence>
<dbReference type="CDD" id="cd02205">
    <property type="entry name" value="CBS_pair_SF"/>
    <property type="match status" value="2"/>
</dbReference>
<dbReference type="PANTHER" id="PTHR13780:SF47">
    <property type="entry name" value="SNF1-RELATED PROTEIN KINASE REGULATORY SUBUNIT GAMMA-1-LIKE"/>
    <property type="match status" value="1"/>
</dbReference>
<dbReference type="PROSITE" id="PS51371">
    <property type="entry name" value="CBS"/>
    <property type="match status" value="2"/>
</dbReference>
<name>A0ABY9BE79_VITVI</name>
<proteinExistence type="predicted"/>
<evidence type="ECO:0000256" key="3">
    <source>
        <dbReference type="PROSITE-ProRule" id="PRU00703"/>
    </source>
</evidence>
<accession>A0ABY9BE79</accession>
<dbReference type="PANTHER" id="PTHR13780">
    <property type="entry name" value="AMP-ACTIVATED PROTEIN KINASE, GAMMA REGULATORY SUBUNIT"/>
    <property type="match status" value="1"/>
</dbReference>
<keyword evidence="1" id="KW-0677">Repeat</keyword>
<feature type="domain" description="CBS" evidence="4">
    <location>
        <begin position="359"/>
        <end position="432"/>
    </location>
</feature>
<evidence type="ECO:0000313" key="6">
    <source>
        <dbReference type="Proteomes" id="UP001227230"/>
    </source>
</evidence>
<organism evidence="5 6">
    <name type="scientific">Vitis vinifera</name>
    <name type="common">Grape</name>
    <dbReference type="NCBI Taxonomy" id="29760"/>
    <lineage>
        <taxon>Eukaryota</taxon>
        <taxon>Viridiplantae</taxon>
        <taxon>Streptophyta</taxon>
        <taxon>Embryophyta</taxon>
        <taxon>Tracheophyta</taxon>
        <taxon>Spermatophyta</taxon>
        <taxon>Magnoliopsida</taxon>
        <taxon>eudicotyledons</taxon>
        <taxon>Gunneridae</taxon>
        <taxon>Pentapetalae</taxon>
        <taxon>rosids</taxon>
        <taxon>Vitales</taxon>
        <taxon>Vitaceae</taxon>
        <taxon>Viteae</taxon>
        <taxon>Vitis</taxon>
    </lineage>
</organism>
<keyword evidence="6" id="KW-1185">Reference proteome</keyword>
<sequence>MAQAQEAKESPQLLSCDAYFENIQSRKKLPRSLQESLTAAFARIPVSSFPEVLGGKVVEIRGDAIIAEAVKTLSLCNILSAPVRNPDAGTSLDWRERYLGIIDYSAIILWVLESAQLAAVAFSASTATAAGVSAGAVGALGALALGATGPAAVAGITVAAVGAAVAGGMAADRGMGKDAPTAADHLGEEFYKVLFQEEPFKSTTVQSILKSYRSAPFLPVATDSSMLSVLLLLSKYRMRNVPVIEPGQPFVKNYITQSAIVQGLERCKGRDWFDCIAAHPISDLGLPFMSHNEVVTIQSNELILEAFKKMKDNKIGGLPVVEGPRKKIVGNVSIRDIRFLLLNPDLFSNFRQLTVMDFMTTIASTTEEAGNVIQPMTCHLNSALGSVIHTLAAKSVHRIYVVAGQEDEVVGVITLRDVISCFIFEPPNHFDNYFGFTVKEMLNK</sequence>